<comment type="caution">
    <text evidence="1">The sequence shown here is derived from an EMBL/GenBank/DDBJ whole genome shotgun (WGS) entry which is preliminary data.</text>
</comment>
<dbReference type="EMBL" id="JACJVO010000019">
    <property type="protein sequence ID" value="MBB6732372.1"/>
    <property type="molecule type" value="Genomic_DNA"/>
</dbReference>
<protein>
    <recommendedName>
        <fullName evidence="3">Lipoprotein</fullName>
    </recommendedName>
</protein>
<name>A0A7X0SLU6_9BACL</name>
<dbReference type="RefSeq" id="WP_185130038.1">
    <property type="nucleotide sequence ID" value="NZ_JACJVO010000019.1"/>
</dbReference>
<dbReference type="AlphaFoldDB" id="A0A7X0SLU6"/>
<sequence length="135" mass="16004">MRYTVIITLIIIITLITGCNVKQKQLETMWYKDKFNYHEINNPKKIMEIKNILDNIEWKGTEPKDLKNMPDFAFWIGRNSDNIRIIHCDVWRLDSEHFGITKFGEEFDTLNRYSIITQTQFNQILKALGAKGDTF</sequence>
<proteinExistence type="predicted"/>
<gene>
    <name evidence="1" type="ORF">H7C18_15740</name>
</gene>
<evidence type="ECO:0000313" key="2">
    <source>
        <dbReference type="Proteomes" id="UP000564644"/>
    </source>
</evidence>
<evidence type="ECO:0008006" key="3">
    <source>
        <dbReference type="Google" id="ProtNLM"/>
    </source>
</evidence>
<keyword evidence="2" id="KW-1185">Reference proteome</keyword>
<accession>A0A7X0SLU6</accession>
<reference evidence="1 2" key="1">
    <citation type="submission" date="2020-08" db="EMBL/GenBank/DDBJ databases">
        <title>Cohnella phylogeny.</title>
        <authorList>
            <person name="Dunlap C."/>
        </authorList>
    </citation>
    <scope>NUCLEOTIDE SEQUENCE [LARGE SCALE GENOMIC DNA]</scope>
    <source>
        <strain evidence="1 2">CBP 2801</strain>
    </source>
</reference>
<evidence type="ECO:0000313" key="1">
    <source>
        <dbReference type="EMBL" id="MBB6732372.1"/>
    </source>
</evidence>
<dbReference type="PROSITE" id="PS51257">
    <property type="entry name" value="PROKAR_LIPOPROTEIN"/>
    <property type="match status" value="1"/>
</dbReference>
<dbReference type="Proteomes" id="UP000564644">
    <property type="component" value="Unassembled WGS sequence"/>
</dbReference>
<organism evidence="1 2">
    <name type="scientific">Cohnella zeiphila</name>
    <dbReference type="NCBI Taxonomy" id="2761120"/>
    <lineage>
        <taxon>Bacteria</taxon>
        <taxon>Bacillati</taxon>
        <taxon>Bacillota</taxon>
        <taxon>Bacilli</taxon>
        <taxon>Bacillales</taxon>
        <taxon>Paenibacillaceae</taxon>
        <taxon>Cohnella</taxon>
    </lineage>
</organism>